<evidence type="ECO:0008006" key="4">
    <source>
        <dbReference type="Google" id="ProtNLM"/>
    </source>
</evidence>
<dbReference type="SUPFAM" id="SSF57716">
    <property type="entry name" value="Glucocorticoid receptor-like (DNA-binding domain)"/>
    <property type="match status" value="1"/>
</dbReference>
<feature type="compositionally biased region" description="Low complexity" evidence="1">
    <location>
        <begin position="396"/>
        <end position="412"/>
    </location>
</feature>
<dbReference type="EMBL" id="MVBO01000301">
    <property type="protein sequence ID" value="OZJ01566.1"/>
    <property type="molecule type" value="Genomic_DNA"/>
</dbReference>
<reference evidence="2 3" key="1">
    <citation type="journal article" date="2017" name="Mycologia">
        <title>Bifiguratus adelaidae, gen. et sp. nov., a new member of Mucoromycotina in endophytic and soil-dwelling habitats.</title>
        <authorList>
            <person name="Torres-Cruz T.J."/>
            <person name="Billingsley Tobias T.L."/>
            <person name="Almatruk M."/>
            <person name="Hesse C."/>
            <person name="Kuske C.R."/>
            <person name="Desiro A."/>
            <person name="Benucci G.M."/>
            <person name="Bonito G."/>
            <person name="Stajich J.E."/>
            <person name="Dunlap C."/>
            <person name="Arnold A.E."/>
            <person name="Porras-Alfaro A."/>
        </authorList>
    </citation>
    <scope>NUCLEOTIDE SEQUENCE [LARGE SCALE GENOMIC DNA]</scope>
    <source>
        <strain evidence="2 3">AZ0501</strain>
    </source>
</reference>
<name>A0A261XT77_9FUNG</name>
<feature type="compositionally biased region" description="Polar residues" evidence="1">
    <location>
        <begin position="37"/>
        <end position="49"/>
    </location>
</feature>
<dbReference type="Gene3D" id="3.30.40.10">
    <property type="entry name" value="Zinc/RING finger domain, C3HC4 (zinc finger)"/>
    <property type="match status" value="1"/>
</dbReference>
<dbReference type="Gene3D" id="3.30.50.10">
    <property type="entry name" value="Erythroid Transcription Factor GATA-1, subunit A"/>
    <property type="match status" value="1"/>
</dbReference>
<feature type="region of interest" description="Disordered" evidence="1">
    <location>
        <begin position="589"/>
        <end position="620"/>
    </location>
</feature>
<dbReference type="InterPro" id="IPR013088">
    <property type="entry name" value="Znf_NHR/GATA"/>
</dbReference>
<evidence type="ECO:0000256" key="1">
    <source>
        <dbReference type="SAM" id="MobiDB-lite"/>
    </source>
</evidence>
<dbReference type="InterPro" id="IPR013083">
    <property type="entry name" value="Znf_RING/FYVE/PHD"/>
</dbReference>
<feature type="compositionally biased region" description="Low complexity" evidence="1">
    <location>
        <begin position="151"/>
        <end position="165"/>
    </location>
</feature>
<dbReference type="GO" id="GO:0006355">
    <property type="term" value="P:regulation of DNA-templated transcription"/>
    <property type="evidence" value="ECO:0007669"/>
    <property type="project" value="InterPro"/>
</dbReference>
<dbReference type="Proteomes" id="UP000242875">
    <property type="component" value="Unassembled WGS sequence"/>
</dbReference>
<feature type="compositionally biased region" description="Basic and acidic residues" evidence="1">
    <location>
        <begin position="99"/>
        <end position="111"/>
    </location>
</feature>
<dbReference type="CDD" id="cd00202">
    <property type="entry name" value="ZnF_GATA"/>
    <property type="match status" value="1"/>
</dbReference>
<dbReference type="AlphaFoldDB" id="A0A261XT77"/>
<feature type="region of interest" description="Disordered" evidence="1">
    <location>
        <begin position="1"/>
        <end position="59"/>
    </location>
</feature>
<gene>
    <name evidence="2" type="ORF">BZG36_05691</name>
</gene>
<dbReference type="CDD" id="cd15566">
    <property type="entry name" value="PHD3_NSD"/>
    <property type="match status" value="1"/>
</dbReference>
<proteinExistence type="predicted"/>
<dbReference type="SUPFAM" id="SSF57903">
    <property type="entry name" value="FYVE/PHD zinc finger"/>
    <property type="match status" value="1"/>
</dbReference>
<dbReference type="GO" id="GO:0008270">
    <property type="term" value="F:zinc ion binding"/>
    <property type="evidence" value="ECO:0007669"/>
    <property type="project" value="InterPro"/>
</dbReference>
<organism evidence="2 3">
    <name type="scientific">Bifiguratus adelaidae</name>
    <dbReference type="NCBI Taxonomy" id="1938954"/>
    <lineage>
        <taxon>Eukaryota</taxon>
        <taxon>Fungi</taxon>
        <taxon>Fungi incertae sedis</taxon>
        <taxon>Mucoromycota</taxon>
        <taxon>Mucoromycotina</taxon>
        <taxon>Endogonomycetes</taxon>
        <taxon>Endogonales</taxon>
        <taxon>Endogonales incertae sedis</taxon>
        <taxon>Bifiguratus</taxon>
    </lineage>
</organism>
<feature type="region of interest" description="Disordered" evidence="1">
    <location>
        <begin position="134"/>
        <end position="167"/>
    </location>
</feature>
<keyword evidence="3" id="KW-1185">Reference proteome</keyword>
<evidence type="ECO:0000313" key="2">
    <source>
        <dbReference type="EMBL" id="OZJ01566.1"/>
    </source>
</evidence>
<comment type="caution">
    <text evidence="2">The sequence shown here is derived from an EMBL/GenBank/DDBJ whole genome shotgun (WGS) entry which is preliminary data.</text>
</comment>
<accession>A0A261XT77</accession>
<evidence type="ECO:0000313" key="3">
    <source>
        <dbReference type="Proteomes" id="UP000242875"/>
    </source>
</evidence>
<dbReference type="GO" id="GO:0043565">
    <property type="term" value="F:sequence-specific DNA binding"/>
    <property type="evidence" value="ECO:0007669"/>
    <property type="project" value="InterPro"/>
</dbReference>
<sequence>MQKQKTHGTSFYHPYAPAFNGRRLQPLAPTDHRSDKSFTSAPSIRSQHPNAPRYFPRFPVPQGFPHPLDRYGYVQSAPQPVHSTLPVPPLAIPFSNPERLQRDSDPSYFDSKKHFKESSDFAFLSLSPAPNGPFSGSYPSSECPDLESGSDTESSSGRSASPSLSHTYEDANTLTPFMEEDGMHFTTPSSVLQEEEYSGEGLFGMQIPVIVEDCTSSQADRIRKESTSSTASAFDLLSLEQTSSIEDPAFTRSDGGMRKRSLHEYLLENDPSLVLPTPPESITDDYAFPITPTSPISPNLASYSRLGNKRHSTGKPGIATPPSSPLRHETSWQADNGLGIFTPDNAPRSSSIVSSPAADDNTTEVDPEVLAVSSELEFSDSDSSESEAEDDITQITASRESSAEAETQATESSEQKVDIVLPSAPPRPTSHPTLYQQLTEDSIDWCRYCGTTESSNWRPGPWGKRTLCNKHGCDYKGYGFVCKLPRLDLTAFVGEKVSERERPVLQLFCHGCGGRTGYEGNVMVRCEGCPRAWHQCCFNAGSGDSDKEDHDQDYKGIPDEVVQSSEQWFCGDGCRDNLRRRKVVVELERRTLPLMSTPKSQGSSDKDSNSGLARRSSGRK</sequence>
<feature type="region of interest" description="Disordered" evidence="1">
    <location>
        <begin position="92"/>
        <end position="111"/>
    </location>
</feature>
<protein>
    <recommendedName>
        <fullName evidence="4">Zinc finger PHD-type domain-containing protein</fullName>
    </recommendedName>
</protein>
<dbReference type="InterPro" id="IPR000679">
    <property type="entry name" value="Znf_GATA"/>
</dbReference>
<dbReference type="InterPro" id="IPR011011">
    <property type="entry name" value="Znf_FYVE_PHD"/>
</dbReference>
<dbReference type="OrthoDB" id="5863171at2759"/>
<feature type="compositionally biased region" description="Acidic residues" evidence="1">
    <location>
        <begin position="377"/>
        <end position="392"/>
    </location>
</feature>
<feature type="region of interest" description="Disordered" evidence="1">
    <location>
        <begin position="297"/>
        <end position="433"/>
    </location>
</feature>